<evidence type="ECO:0000313" key="2">
    <source>
        <dbReference type="Proteomes" id="UP000028181"/>
    </source>
</evidence>
<evidence type="ECO:0000313" key="1">
    <source>
        <dbReference type="EMBL" id="CDN47416.1"/>
    </source>
</evidence>
<dbReference type="SUPFAM" id="SSF56784">
    <property type="entry name" value="HAD-like"/>
    <property type="match status" value="1"/>
</dbReference>
<dbReference type="Proteomes" id="UP000028181">
    <property type="component" value="Chromosome I"/>
</dbReference>
<accession>A0A068SNT5</accession>
<dbReference type="AlphaFoldDB" id="A0A068SNT5"/>
<name>A0A068SNT5_NEOGA</name>
<dbReference type="KEGG" id="ngg:RG540_CH12320"/>
<sequence length="216" mass="24681">MSEILDLSHVRLGDRPLVVCDIDDVVLHFVAPFQDFLRGEGHELLPRSFRLTGNIVSIETQIALEHPDVRRLIETFFEAQENWQIPFDFVVQTLDALSKDADVVFLTAMPPRYWEHRRRLLDRIGLTFPLIASEEPKGPIMQRLHDGRPLPCVFIDDIAHNLHSVRDHVSECLVIHMMPDSPLHLLAPKPDDGIVRATDWGHAAELIYTHIQSKAA</sequence>
<protein>
    <submittedName>
        <fullName evidence="1">Uncharacterized protein</fullName>
    </submittedName>
</protein>
<dbReference type="InterPro" id="IPR036412">
    <property type="entry name" value="HAD-like_sf"/>
</dbReference>
<keyword evidence="2" id="KW-1185">Reference proteome</keyword>
<dbReference type="eggNOG" id="COG0647">
    <property type="taxonomic scope" value="Bacteria"/>
</dbReference>
<proteinExistence type="predicted"/>
<reference evidence="2" key="1">
    <citation type="journal article" date="2014" name="BMC Genomics">
        <title>Genome sequencing of two Neorhizobium galegae strains reveals a noeT gene responsible for the unusual acetylation of the nodulation factors.</title>
        <authorList>
            <person name="Osterman J."/>
            <person name="Marsh J."/>
            <person name="Laine P.K."/>
            <person name="Zeng Z."/>
            <person name="Alatalo E."/>
            <person name="Sullivan J.T."/>
            <person name="Young J.P."/>
            <person name="Thomas-Oates J."/>
            <person name="Paulin L."/>
            <person name="Lindstrom K."/>
        </authorList>
    </citation>
    <scope>NUCLEOTIDE SEQUENCE [LARGE SCALE GENOMIC DNA]</scope>
    <source>
        <strain evidence="2">HAMBI 540</strain>
    </source>
</reference>
<dbReference type="EMBL" id="HG938353">
    <property type="protein sequence ID" value="CDN47416.1"/>
    <property type="molecule type" value="Genomic_DNA"/>
</dbReference>
<gene>
    <name evidence="1" type="ORF">RG540_CH12320</name>
</gene>
<dbReference type="OrthoDB" id="7192139at2"/>
<dbReference type="HOGENOM" id="CLU_110578_0_0_5"/>
<dbReference type="PATRIC" id="fig|1028800.3.peg.1247"/>
<organism evidence="1 2">
    <name type="scientific">Neorhizobium galegae bv. orientalis str. HAMBI 540</name>
    <dbReference type="NCBI Taxonomy" id="1028800"/>
    <lineage>
        <taxon>Bacteria</taxon>
        <taxon>Pseudomonadati</taxon>
        <taxon>Pseudomonadota</taxon>
        <taxon>Alphaproteobacteria</taxon>
        <taxon>Hyphomicrobiales</taxon>
        <taxon>Rhizobiaceae</taxon>
        <taxon>Rhizobium/Agrobacterium group</taxon>
        <taxon>Neorhizobium</taxon>
    </lineage>
</organism>